<evidence type="ECO:0000256" key="4">
    <source>
        <dbReference type="SAM" id="Phobius"/>
    </source>
</evidence>
<keyword evidence="6" id="KW-1185">Reference proteome</keyword>
<sequence>MRSWNNCKKHVAPFAAMAAVEFSIVAFSTLYKAAHAKGLNFFVFSAYSQIFGSLHPGADVYLHPRWSFQRIDRQPRTEDPAPSNNSYVCALVAVLYKGPIILSSEFAKVPYHSLGTSQANWAVGDFLLAIENLIISASHILQISLLAEPSDFLTIYEAQILIMYPAEVNVA</sequence>
<evidence type="ECO:0000256" key="3">
    <source>
        <dbReference type="ARBA" id="ARBA00023136"/>
    </source>
</evidence>
<protein>
    <submittedName>
        <fullName evidence="5">WAT1-related protein</fullName>
    </submittedName>
</protein>
<feature type="transmembrane region" description="Helical" evidence="4">
    <location>
        <begin position="12"/>
        <end position="31"/>
    </location>
</feature>
<dbReference type="InterPro" id="IPR030184">
    <property type="entry name" value="WAT1-related"/>
</dbReference>
<evidence type="ECO:0000313" key="5">
    <source>
        <dbReference type="EMBL" id="PON47438.1"/>
    </source>
</evidence>
<keyword evidence="3 4" id="KW-0472">Membrane</keyword>
<dbReference type="AlphaFoldDB" id="A0A2P5BF77"/>
<comment type="caution">
    <text evidence="5">The sequence shown here is derived from an EMBL/GenBank/DDBJ whole genome shotgun (WGS) entry which is preliminary data.</text>
</comment>
<organism evidence="5 6">
    <name type="scientific">Parasponia andersonii</name>
    <name type="common">Sponia andersonii</name>
    <dbReference type="NCBI Taxonomy" id="3476"/>
    <lineage>
        <taxon>Eukaryota</taxon>
        <taxon>Viridiplantae</taxon>
        <taxon>Streptophyta</taxon>
        <taxon>Embryophyta</taxon>
        <taxon>Tracheophyta</taxon>
        <taxon>Spermatophyta</taxon>
        <taxon>Magnoliopsida</taxon>
        <taxon>eudicotyledons</taxon>
        <taxon>Gunneridae</taxon>
        <taxon>Pentapetalae</taxon>
        <taxon>rosids</taxon>
        <taxon>fabids</taxon>
        <taxon>Rosales</taxon>
        <taxon>Cannabaceae</taxon>
        <taxon>Parasponia</taxon>
    </lineage>
</organism>
<dbReference type="Proteomes" id="UP000237105">
    <property type="component" value="Unassembled WGS sequence"/>
</dbReference>
<evidence type="ECO:0000313" key="6">
    <source>
        <dbReference type="Proteomes" id="UP000237105"/>
    </source>
</evidence>
<name>A0A2P5BF77_PARAD</name>
<reference evidence="6" key="1">
    <citation type="submission" date="2016-06" db="EMBL/GenBank/DDBJ databases">
        <title>Parallel loss of symbiosis genes in relatives of nitrogen-fixing non-legume Parasponia.</title>
        <authorList>
            <person name="Van Velzen R."/>
            <person name="Holmer R."/>
            <person name="Bu F."/>
            <person name="Rutten L."/>
            <person name="Van Zeijl A."/>
            <person name="Liu W."/>
            <person name="Santuari L."/>
            <person name="Cao Q."/>
            <person name="Sharma T."/>
            <person name="Shen D."/>
            <person name="Roswanjaya Y."/>
            <person name="Wardhani T."/>
            <person name="Kalhor M.S."/>
            <person name="Jansen J."/>
            <person name="Van den Hoogen J."/>
            <person name="Gungor B."/>
            <person name="Hartog M."/>
            <person name="Hontelez J."/>
            <person name="Verver J."/>
            <person name="Yang W.-C."/>
            <person name="Schijlen E."/>
            <person name="Repin R."/>
            <person name="Schilthuizen M."/>
            <person name="Schranz E."/>
            <person name="Heidstra R."/>
            <person name="Miyata K."/>
            <person name="Fedorova E."/>
            <person name="Kohlen W."/>
            <person name="Bisseling T."/>
            <person name="Smit S."/>
            <person name="Geurts R."/>
        </authorList>
    </citation>
    <scope>NUCLEOTIDE SEQUENCE [LARGE SCALE GENOMIC DNA]</scope>
    <source>
        <strain evidence="6">cv. WU1-14</strain>
    </source>
</reference>
<keyword evidence="2 4" id="KW-1133">Transmembrane helix</keyword>
<evidence type="ECO:0000256" key="1">
    <source>
        <dbReference type="ARBA" id="ARBA00022692"/>
    </source>
</evidence>
<dbReference type="GO" id="GO:0022857">
    <property type="term" value="F:transmembrane transporter activity"/>
    <property type="evidence" value="ECO:0007669"/>
    <property type="project" value="InterPro"/>
</dbReference>
<dbReference type="EMBL" id="JXTB01000294">
    <property type="protein sequence ID" value="PON47438.1"/>
    <property type="molecule type" value="Genomic_DNA"/>
</dbReference>
<proteinExistence type="predicted"/>
<dbReference type="PANTHER" id="PTHR31218">
    <property type="entry name" value="WAT1-RELATED PROTEIN"/>
    <property type="match status" value="1"/>
</dbReference>
<dbReference type="GO" id="GO:0016020">
    <property type="term" value="C:membrane"/>
    <property type="evidence" value="ECO:0007669"/>
    <property type="project" value="InterPro"/>
</dbReference>
<accession>A0A2P5BF77</accession>
<evidence type="ECO:0000256" key="2">
    <source>
        <dbReference type="ARBA" id="ARBA00022989"/>
    </source>
</evidence>
<keyword evidence="1 4" id="KW-0812">Transmembrane</keyword>
<gene>
    <name evidence="5" type="ORF">PanWU01x14_243970</name>
</gene>